<reference evidence="3" key="2">
    <citation type="submission" date="2022-10" db="EMBL/GenBank/DDBJ databases">
        <authorList>
            <person name="Trinh H.N."/>
        </authorList>
    </citation>
    <scope>NUCLEOTIDE SEQUENCE</scope>
    <source>
        <strain evidence="3">RN2-1</strain>
    </source>
</reference>
<dbReference type="RefSeq" id="WP_264713320.1">
    <property type="nucleotide sequence ID" value="NZ_JAPDNT010000004.1"/>
</dbReference>
<dbReference type="EMBL" id="JAPDNT010000004">
    <property type="protein sequence ID" value="MCW3474676.1"/>
    <property type="molecule type" value="Genomic_DNA"/>
</dbReference>
<dbReference type="InterPro" id="IPR036188">
    <property type="entry name" value="FAD/NAD-bd_sf"/>
</dbReference>
<evidence type="ECO:0000313" key="3">
    <source>
        <dbReference type="EMBL" id="MCW3474676.1"/>
    </source>
</evidence>
<dbReference type="AlphaFoldDB" id="A0AA42CFC5"/>
<gene>
    <name evidence="3" type="ORF">OL599_08760</name>
</gene>
<organism evidence="3 4">
    <name type="scientific">Limobrevibacterium gyesilva</name>
    <dbReference type="NCBI Taxonomy" id="2991712"/>
    <lineage>
        <taxon>Bacteria</taxon>
        <taxon>Pseudomonadati</taxon>
        <taxon>Pseudomonadota</taxon>
        <taxon>Alphaproteobacteria</taxon>
        <taxon>Acetobacterales</taxon>
        <taxon>Acetobacteraceae</taxon>
        <taxon>Limobrevibacterium</taxon>
    </lineage>
</organism>
<proteinExistence type="predicted"/>
<protein>
    <submittedName>
        <fullName evidence="3">FAD-binding oxidoreductase</fullName>
    </submittedName>
</protein>
<dbReference type="Pfam" id="PF01266">
    <property type="entry name" value="DAO"/>
    <property type="match status" value="1"/>
</dbReference>
<comment type="caution">
    <text evidence="3">The sequence shown here is derived from an EMBL/GenBank/DDBJ whole genome shotgun (WGS) entry which is preliminary data.</text>
</comment>
<evidence type="ECO:0000313" key="4">
    <source>
        <dbReference type="Proteomes" id="UP001165679"/>
    </source>
</evidence>
<dbReference type="Proteomes" id="UP001165679">
    <property type="component" value="Unassembled WGS sequence"/>
</dbReference>
<dbReference type="PANTHER" id="PTHR13847">
    <property type="entry name" value="SARCOSINE DEHYDROGENASE-RELATED"/>
    <property type="match status" value="1"/>
</dbReference>
<evidence type="ECO:0000256" key="1">
    <source>
        <dbReference type="ARBA" id="ARBA00023002"/>
    </source>
</evidence>
<reference evidence="3" key="1">
    <citation type="submission" date="2022-09" db="EMBL/GenBank/DDBJ databases">
        <title>Rhodovastum sp. nov. RN2-1 isolated from soil in Seongnam, South Korea.</title>
        <authorList>
            <person name="Le N.T."/>
        </authorList>
    </citation>
    <scope>NUCLEOTIDE SEQUENCE</scope>
    <source>
        <strain evidence="3">RN2-1</strain>
    </source>
</reference>
<dbReference type="Gene3D" id="3.50.50.60">
    <property type="entry name" value="FAD/NAD(P)-binding domain"/>
    <property type="match status" value="2"/>
</dbReference>
<dbReference type="PANTHER" id="PTHR13847:SF289">
    <property type="entry name" value="GLYCINE OXIDASE"/>
    <property type="match status" value="1"/>
</dbReference>
<accession>A0AA42CFC5</accession>
<dbReference type="Gene3D" id="3.30.9.10">
    <property type="entry name" value="D-Amino Acid Oxidase, subunit A, domain 2"/>
    <property type="match status" value="1"/>
</dbReference>
<keyword evidence="1" id="KW-0560">Oxidoreductase</keyword>
<dbReference type="GO" id="GO:0016491">
    <property type="term" value="F:oxidoreductase activity"/>
    <property type="evidence" value="ECO:0007669"/>
    <property type="project" value="UniProtKB-KW"/>
</dbReference>
<feature type="domain" description="FAD dependent oxidoreductase" evidence="2">
    <location>
        <begin position="6"/>
        <end position="395"/>
    </location>
</feature>
<dbReference type="SUPFAM" id="SSF51905">
    <property type="entry name" value="FAD/NAD(P)-binding domain"/>
    <property type="match status" value="1"/>
</dbReference>
<dbReference type="InterPro" id="IPR006076">
    <property type="entry name" value="FAD-dep_OxRdtase"/>
</dbReference>
<evidence type="ECO:0000259" key="2">
    <source>
        <dbReference type="Pfam" id="PF01266"/>
    </source>
</evidence>
<sequence>MPERRTIVVGAGVAGLSAALYLRRSGIAVDVIDPLPSPGGASFGNAGLISVDTVVPIALPGMLRKVPGWLRDPLGPLTVRPSYLPRAAPWLMRWIRAGRMDRVLAISDALRALHTPAFDCWKDLLGPDLFRDLMRPVGQVQVWDSDADTASAIVERKLRERHGIRADALTADDLRQMFPGIARDVKRGLLIPGNGYTVSSPRLVRTLADLARAAGVVIVPERAMKLIPRHGGGWTVMTNIANRHAANIVVAGGAWSRALLDPLGVRVPLETERGYHATIPNPSLQMRLPLLHKSRGFGLTPMEDGLRVAGTVEIAGLDAPPDERRAQMLADHARRLFPDLRGDEPRLWMGFRPSTPDSLPILGPAPGRPGLFLCFGHGHFGMTGGPPSGRLVARLVAGERPELDPSPFAVTRFTRHTRPAA</sequence>
<keyword evidence="4" id="KW-1185">Reference proteome</keyword>
<name>A0AA42CFC5_9PROT</name>
<dbReference type="SUPFAM" id="SSF54373">
    <property type="entry name" value="FAD-linked reductases, C-terminal domain"/>
    <property type="match status" value="1"/>
</dbReference>
<dbReference type="GO" id="GO:0005737">
    <property type="term" value="C:cytoplasm"/>
    <property type="evidence" value="ECO:0007669"/>
    <property type="project" value="TreeGrafter"/>
</dbReference>